<evidence type="ECO:0000313" key="2">
    <source>
        <dbReference type="EMBL" id="GIH97219.1"/>
    </source>
</evidence>
<comment type="caution">
    <text evidence="2">The sequence shown here is derived from an EMBL/GenBank/DDBJ whole genome shotgun (WGS) entry which is preliminary data.</text>
</comment>
<accession>A0A8J3WN77</accession>
<dbReference type="SUPFAM" id="SSF56801">
    <property type="entry name" value="Acetyl-CoA synthetase-like"/>
    <property type="match status" value="1"/>
</dbReference>
<dbReference type="GO" id="GO:0016874">
    <property type="term" value="F:ligase activity"/>
    <property type="evidence" value="ECO:0007669"/>
    <property type="project" value="UniProtKB-KW"/>
</dbReference>
<reference evidence="2 3" key="1">
    <citation type="submission" date="2021-01" db="EMBL/GenBank/DDBJ databases">
        <title>Whole genome shotgun sequence of Planobispora siamensis NBRC 107568.</title>
        <authorList>
            <person name="Komaki H."/>
            <person name="Tamura T."/>
        </authorList>
    </citation>
    <scope>NUCLEOTIDE SEQUENCE [LARGE SCALE GENOMIC DNA]</scope>
    <source>
        <strain evidence="2 3">NBRC 107568</strain>
    </source>
</reference>
<dbReference type="InterPro" id="IPR042099">
    <property type="entry name" value="ANL_N_sf"/>
</dbReference>
<gene>
    <name evidence="2" type="ORF">Psi01_78490</name>
</gene>
<evidence type="ECO:0000313" key="3">
    <source>
        <dbReference type="Proteomes" id="UP000619788"/>
    </source>
</evidence>
<dbReference type="Proteomes" id="UP000619788">
    <property type="component" value="Unassembled WGS sequence"/>
</dbReference>
<proteinExistence type="predicted"/>
<dbReference type="InterPro" id="IPR000873">
    <property type="entry name" value="AMP-dep_synth/lig_dom"/>
</dbReference>
<sequence length="434" mass="48008">MKEALHPVTHWRSFEQLREAQEKLLSAALQRAARSPFYRQRAGADGIWKLDDVPITSKPDLRSTYPFGMLAVPKSELVTYHETSGTGGAPVPTPTFYTAADWAEMVDRFLRNPIPMTSDDTLLVRISYALVMAAHLAHQAGLTAGATVIAADARTLASPYPALVRILRDVGVSLTWSTPFECLVWSAAARVAGHRPDRDFPALRAFYTAGEPLGPARRARISEIWGGVPVLDVYGSTEIGSVSGTCPAGVMHFWADRLLPEIYDPASGTFAREGTGQLVVTTLYQEAMPLIRYDLEDHVELRYEPCECGWKLPTIKVFGRISHDYDVAGRQLSAAQVEEAVFRLPAEYGVIFWRGQAHPDRLVVQIEVEPEHAAAAREGLRDLLAREFDVPCEVEPVETGTFVPSDVLTGQRSVLKPRRFFGPDEDWNGAIIHC</sequence>
<dbReference type="RefSeq" id="WP_204069226.1">
    <property type="nucleotide sequence ID" value="NZ_BOOJ01000079.1"/>
</dbReference>
<dbReference type="PANTHER" id="PTHR43845:SF1">
    <property type="entry name" value="BLR5969 PROTEIN"/>
    <property type="match status" value="1"/>
</dbReference>
<dbReference type="AlphaFoldDB" id="A0A8J3WN77"/>
<keyword evidence="3" id="KW-1185">Reference proteome</keyword>
<dbReference type="Pfam" id="PF00501">
    <property type="entry name" value="AMP-binding"/>
    <property type="match status" value="1"/>
</dbReference>
<feature type="domain" description="AMP-dependent synthetase/ligase" evidence="1">
    <location>
        <begin position="75"/>
        <end position="249"/>
    </location>
</feature>
<dbReference type="Gene3D" id="3.40.50.12780">
    <property type="entry name" value="N-terminal domain of ligase-like"/>
    <property type="match status" value="1"/>
</dbReference>
<dbReference type="PANTHER" id="PTHR43845">
    <property type="entry name" value="BLR5969 PROTEIN"/>
    <property type="match status" value="1"/>
</dbReference>
<organism evidence="2 3">
    <name type="scientific">Planobispora siamensis</name>
    <dbReference type="NCBI Taxonomy" id="936338"/>
    <lineage>
        <taxon>Bacteria</taxon>
        <taxon>Bacillati</taxon>
        <taxon>Actinomycetota</taxon>
        <taxon>Actinomycetes</taxon>
        <taxon>Streptosporangiales</taxon>
        <taxon>Streptosporangiaceae</taxon>
        <taxon>Planobispora</taxon>
    </lineage>
</organism>
<keyword evidence="2" id="KW-0436">Ligase</keyword>
<name>A0A8J3WN77_9ACTN</name>
<dbReference type="EMBL" id="BOOJ01000079">
    <property type="protein sequence ID" value="GIH97219.1"/>
    <property type="molecule type" value="Genomic_DNA"/>
</dbReference>
<evidence type="ECO:0000259" key="1">
    <source>
        <dbReference type="Pfam" id="PF00501"/>
    </source>
</evidence>
<protein>
    <submittedName>
        <fullName evidence="2">Phenylacetate--CoA ligase</fullName>
    </submittedName>
</protein>